<dbReference type="InterPro" id="IPR029526">
    <property type="entry name" value="PGBD"/>
</dbReference>
<name>A0AAE1AHI8_9GAST</name>
<evidence type="ECO:0000313" key="3">
    <source>
        <dbReference type="EMBL" id="KAK3787211.1"/>
    </source>
</evidence>
<reference evidence="3" key="1">
    <citation type="journal article" date="2023" name="G3 (Bethesda)">
        <title>A reference genome for the long-term kleptoplast-retaining sea slug Elysia crispata morphotype clarki.</title>
        <authorList>
            <person name="Eastman K.E."/>
            <person name="Pendleton A.L."/>
            <person name="Shaikh M.A."/>
            <person name="Suttiyut T."/>
            <person name="Ogas R."/>
            <person name="Tomko P."/>
            <person name="Gavelis G."/>
            <person name="Widhalm J.R."/>
            <person name="Wisecaver J.H."/>
        </authorList>
    </citation>
    <scope>NUCLEOTIDE SEQUENCE</scope>
    <source>
        <strain evidence="3">ECLA1</strain>
    </source>
</reference>
<feature type="region of interest" description="Disordered" evidence="1">
    <location>
        <begin position="126"/>
        <end position="156"/>
    </location>
</feature>
<gene>
    <name evidence="3" type="ORF">RRG08_032830</name>
</gene>
<dbReference type="Pfam" id="PF13843">
    <property type="entry name" value="DDE_Tnp_1_7"/>
    <property type="match status" value="1"/>
</dbReference>
<accession>A0AAE1AHI8</accession>
<protein>
    <recommendedName>
        <fullName evidence="2">PiggyBac transposable element-derived protein domain-containing protein</fullName>
    </recommendedName>
</protein>
<dbReference type="PANTHER" id="PTHR46599:SF2">
    <property type="entry name" value="PIGGYBAC TRANSPOSABLE ELEMENT-DERIVED PROTEIN 4-LIKE"/>
    <property type="match status" value="1"/>
</dbReference>
<keyword evidence="4" id="KW-1185">Reference proteome</keyword>
<evidence type="ECO:0000313" key="4">
    <source>
        <dbReference type="Proteomes" id="UP001283361"/>
    </source>
</evidence>
<sequence length="640" mass="73043">DFIGCYGAPKKRLRYLIWFTRLFTNSAYPADHLNRPVDKVAEKASTLSETELKEFFEKRVNFDFNSSSLDQHGVTRLLDQGSIKKCRVTNEMVVDLSSGYSKFSSEPEKMAFEFLQSLQIEHNLDGNDESDIELGEMSEGEEDSTPNSATPLPSLDLDLDQDEEWTDELVDFADRLEPFTEFSGPVHDLPVDSGPLDYFKLFFPDSVLNMIVEETNRYAEQQQEAKGAEDVYWKPATLADIRKYIYTLITFGHHQVPELSLIWSSDPYWRVPAIADIWGRQRYQKIHQYFHLADSSHQPGRNDEGYDPLYKVRPLLDHIRNVCSSVYKPKQNLSVDEAMVAFTGRVSFKQYIKNKPTPWGFKVWCLAEAETGYLLNFQVYTGKTATQPEHGLGHQVVTSMMANHLEKNHAVHFDNFFTSVKLAEDLLKEKTTCCGTIRTNRKGWPLPSSKQKPGEVRMRQKGRMVAVQWTDKRQVNILSTNADPKMVTVERRTKAGVVQVQVPKPVVQYNKAMFGVDLNDQNRSYYPVGRPGTKWWRYLFNYLVQISIINAFILMKRARPDDSRTSASQNHLVFPHTPSESSGRCNRAGSACTEGPGCSVPAGIKQPIQPKSLSRQDARAQEAVLPVRARWSEDGQWSNP</sequence>
<organism evidence="3 4">
    <name type="scientific">Elysia crispata</name>
    <name type="common">lettuce slug</name>
    <dbReference type="NCBI Taxonomy" id="231223"/>
    <lineage>
        <taxon>Eukaryota</taxon>
        <taxon>Metazoa</taxon>
        <taxon>Spiralia</taxon>
        <taxon>Lophotrochozoa</taxon>
        <taxon>Mollusca</taxon>
        <taxon>Gastropoda</taxon>
        <taxon>Heterobranchia</taxon>
        <taxon>Euthyneura</taxon>
        <taxon>Panpulmonata</taxon>
        <taxon>Sacoglossa</taxon>
        <taxon>Placobranchoidea</taxon>
        <taxon>Plakobranchidae</taxon>
        <taxon>Elysia</taxon>
    </lineage>
</organism>
<evidence type="ECO:0000256" key="1">
    <source>
        <dbReference type="SAM" id="MobiDB-lite"/>
    </source>
</evidence>
<proteinExistence type="predicted"/>
<comment type="caution">
    <text evidence="3">The sequence shown here is derived from an EMBL/GenBank/DDBJ whole genome shotgun (WGS) entry which is preliminary data.</text>
</comment>
<dbReference type="Proteomes" id="UP001283361">
    <property type="component" value="Unassembled WGS sequence"/>
</dbReference>
<feature type="non-terminal residue" evidence="3">
    <location>
        <position position="640"/>
    </location>
</feature>
<feature type="compositionally biased region" description="Acidic residues" evidence="1">
    <location>
        <begin position="126"/>
        <end position="144"/>
    </location>
</feature>
<dbReference type="AlphaFoldDB" id="A0AAE1AHI8"/>
<dbReference type="EMBL" id="JAWDGP010001879">
    <property type="protein sequence ID" value="KAK3787211.1"/>
    <property type="molecule type" value="Genomic_DNA"/>
</dbReference>
<feature type="region of interest" description="Disordered" evidence="1">
    <location>
        <begin position="564"/>
        <end position="619"/>
    </location>
</feature>
<evidence type="ECO:0000259" key="2">
    <source>
        <dbReference type="Pfam" id="PF13843"/>
    </source>
</evidence>
<feature type="domain" description="PiggyBac transposable element-derived protein" evidence="2">
    <location>
        <begin position="195"/>
        <end position="552"/>
    </location>
</feature>
<dbReference type="PANTHER" id="PTHR46599">
    <property type="entry name" value="PIGGYBAC TRANSPOSABLE ELEMENT-DERIVED PROTEIN 4"/>
    <property type="match status" value="1"/>
</dbReference>